<keyword evidence="3" id="KW-0804">Transcription</keyword>
<organism evidence="5 6">
    <name type="scientific">Martelella alba</name>
    <dbReference type="NCBI Taxonomy" id="2590451"/>
    <lineage>
        <taxon>Bacteria</taxon>
        <taxon>Pseudomonadati</taxon>
        <taxon>Pseudomonadota</taxon>
        <taxon>Alphaproteobacteria</taxon>
        <taxon>Hyphomicrobiales</taxon>
        <taxon>Aurantimonadaceae</taxon>
        <taxon>Martelella</taxon>
    </lineage>
</organism>
<reference evidence="5 6" key="1">
    <citation type="submission" date="2019-06" db="EMBL/GenBank/DDBJ databases">
        <authorList>
            <person name="Li M."/>
        </authorList>
    </citation>
    <scope>NUCLEOTIDE SEQUENCE [LARGE SCALE GENOMIC DNA]</scope>
    <source>
        <strain evidence="5 6">BGMRC2036</strain>
    </source>
</reference>
<dbReference type="Pfam" id="PF01047">
    <property type="entry name" value="MarR"/>
    <property type="match status" value="1"/>
</dbReference>
<comment type="caution">
    <text evidence="5">The sequence shown here is derived from an EMBL/GenBank/DDBJ whole genome shotgun (WGS) entry which is preliminary data.</text>
</comment>
<dbReference type="InterPro" id="IPR023187">
    <property type="entry name" value="Tscrpt_reg_MarR-type_CS"/>
</dbReference>
<keyword evidence="1" id="KW-0805">Transcription regulation</keyword>
<dbReference type="GO" id="GO:0003700">
    <property type="term" value="F:DNA-binding transcription factor activity"/>
    <property type="evidence" value="ECO:0007669"/>
    <property type="project" value="InterPro"/>
</dbReference>
<protein>
    <submittedName>
        <fullName evidence="5">Winged helix-turn-helix transcriptional regulator</fullName>
    </submittedName>
</protein>
<accession>A0A506U7I4</accession>
<name>A0A506U7I4_9HYPH</name>
<keyword evidence="6" id="KW-1185">Reference proteome</keyword>
<dbReference type="Gene3D" id="1.10.10.10">
    <property type="entry name" value="Winged helix-like DNA-binding domain superfamily/Winged helix DNA-binding domain"/>
    <property type="match status" value="1"/>
</dbReference>
<dbReference type="PRINTS" id="PR00598">
    <property type="entry name" value="HTHMARR"/>
</dbReference>
<dbReference type="GO" id="GO:0003677">
    <property type="term" value="F:DNA binding"/>
    <property type="evidence" value="ECO:0007669"/>
    <property type="project" value="UniProtKB-KW"/>
</dbReference>
<gene>
    <name evidence="5" type="ORF">FJU08_19210</name>
</gene>
<dbReference type="GO" id="GO:0006950">
    <property type="term" value="P:response to stress"/>
    <property type="evidence" value="ECO:0007669"/>
    <property type="project" value="TreeGrafter"/>
</dbReference>
<dbReference type="PANTHER" id="PTHR33164:SF43">
    <property type="entry name" value="HTH-TYPE TRANSCRIPTIONAL REPRESSOR YETL"/>
    <property type="match status" value="1"/>
</dbReference>
<evidence type="ECO:0000313" key="6">
    <source>
        <dbReference type="Proteomes" id="UP000318801"/>
    </source>
</evidence>
<dbReference type="PANTHER" id="PTHR33164">
    <property type="entry name" value="TRANSCRIPTIONAL REGULATOR, MARR FAMILY"/>
    <property type="match status" value="1"/>
</dbReference>
<evidence type="ECO:0000313" key="5">
    <source>
        <dbReference type="EMBL" id="TPW27857.1"/>
    </source>
</evidence>
<dbReference type="SUPFAM" id="SSF46785">
    <property type="entry name" value="Winged helix' DNA-binding domain"/>
    <property type="match status" value="1"/>
</dbReference>
<dbReference type="InterPro" id="IPR036390">
    <property type="entry name" value="WH_DNA-bd_sf"/>
</dbReference>
<dbReference type="Proteomes" id="UP000318801">
    <property type="component" value="Unassembled WGS sequence"/>
</dbReference>
<sequence length="156" mass="17014">MKLIFDDGQNMAASSDPNRLGFLLADVARLFRQAFERAIAEAGLDLTPGEARTLVRISVMSGARQNVIAEHLGIEPMTLCRYLDRLEVAGLISRVADPADRRAKLISTTDEANAVLGAIRSVSDTLFDRLLEDFSPDERDGLKAGLVALRNKFAAL</sequence>
<evidence type="ECO:0000256" key="1">
    <source>
        <dbReference type="ARBA" id="ARBA00023015"/>
    </source>
</evidence>
<dbReference type="EMBL" id="VHLG01000015">
    <property type="protein sequence ID" value="TPW27857.1"/>
    <property type="molecule type" value="Genomic_DNA"/>
</dbReference>
<evidence type="ECO:0000256" key="2">
    <source>
        <dbReference type="ARBA" id="ARBA00023125"/>
    </source>
</evidence>
<dbReference type="AlphaFoldDB" id="A0A506U7I4"/>
<evidence type="ECO:0000259" key="4">
    <source>
        <dbReference type="PROSITE" id="PS50995"/>
    </source>
</evidence>
<dbReference type="OrthoDB" id="582199at2"/>
<dbReference type="InterPro" id="IPR036388">
    <property type="entry name" value="WH-like_DNA-bd_sf"/>
</dbReference>
<dbReference type="SMART" id="SM00347">
    <property type="entry name" value="HTH_MARR"/>
    <property type="match status" value="1"/>
</dbReference>
<evidence type="ECO:0000256" key="3">
    <source>
        <dbReference type="ARBA" id="ARBA00023163"/>
    </source>
</evidence>
<dbReference type="InterPro" id="IPR000835">
    <property type="entry name" value="HTH_MarR-typ"/>
</dbReference>
<feature type="domain" description="HTH marR-type" evidence="4">
    <location>
        <begin position="17"/>
        <end position="151"/>
    </location>
</feature>
<dbReference type="PROSITE" id="PS50995">
    <property type="entry name" value="HTH_MARR_2"/>
    <property type="match status" value="1"/>
</dbReference>
<keyword evidence="2" id="KW-0238">DNA-binding</keyword>
<dbReference type="PROSITE" id="PS01117">
    <property type="entry name" value="HTH_MARR_1"/>
    <property type="match status" value="1"/>
</dbReference>
<dbReference type="RefSeq" id="WP_141150666.1">
    <property type="nucleotide sequence ID" value="NZ_VHLG01000015.1"/>
</dbReference>
<proteinExistence type="predicted"/>
<dbReference type="InterPro" id="IPR039422">
    <property type="entry name" value="MarR/SlyA-like"/>
</dbReference>